<keyword evidence="2" id="KW-1185">Reference proteome</keyword>
<name>A0ACC2LZD2_PERAE</name>
<organism evidence="1 2">
    <name type="scientific">Persea americana</name>
    <name type="common">Avocado</name>
    <dbReference type="NCBI Taxonomy" id="3435"/>
    <lineage>
        <taxon>Eukaryota</taxon>
        <taxon>Viridiplantae</taxon>
        <taxon>Streptophyta</taxon>
        <taxon>Embryophyta</taxon>
        <taxon>Tracheophyta</taxon>
        <taxon>Spermatophyta</taxon>
        <taxon>Magnoliopsida</taxon>
        <taxon>Magnoliidae</taxon>
        <taxon>Laurales</taxon>
        <taxon>Lauraceae</taxon>
        <taxon>Persea</taxon>
    </lineage>
</organism>
<proteinExistence type="predicted"/>
<evidence type="ECO:0000313" key="2">
    <source>
        <dbReference type="Proteomes" id="UP001234297"/>
    </source>
</evidence>
<comment type="caution">
    <text evidence="1">The sequence shown here is derived from an EMBL/GenBank/DDBJ whole genome shotgun (WGS) entry which is preliminary data.</text>
</comment>
<sequence>MLHSISQMHLSIPFISITAAAKAAVSSPSQRLEKPLIEKPPGSSPAPASARLHRQASTKKDEKQLVSVAPKCKANDLKRVFHYFDVDGDGKISPAELQSCMGTLGEELSAADAEAVVQSTDTDGDGLLGIEDFVRLMEVEEEERKRDLKEAFGMYEMEGSGCITPKSLKRMLSRLGEKKTTEECKFMITQFDLDGDGVLSFEEFKVMML</sequence>
<accession>A0ACC2LZD2</accession>
<dbReference type="EMBL" id="CM056811">
    <property type="protein sequence ID" value="KAJ8638745.1"/>
    <property type="molecule type" value="Genomic_DNA"/>
</dbReference>
<protein>
    <submittedName>
        <fullName evidence="1">Uncharacterized protein</fullName>
    </submittedName>
</protein>
<gene>
    <name evidence="1" type="ORF">MRB53_013012</name>
</gene>
<reference evidence="1 2" key="1">
    <citation type="journal article" date="2022" name="Hortic Res">
        <title>A haplotype resolved chromosomal level avocado genome allows analysis of novel avocado genes.</title>
        <authorList>
            <person name="Nath O."/>
            <person name="Fletcher S.J."/>
            <person name="Hayward A."/>
            <person name="Shaw L.M."/>
            <person name="Masouleh A.K."/>
            <person name="Furtado A."/>
            <person name="Henry R.J."/>
            <person name="Mitter N."/>
        </authorList>
    </citation>
    <scope>NUCLEOTIDE SEQUENCE [LARGE SCALE GENOMIC DNA]</scope>
    <source>
        <strain evidence="2">cv. Hass</strain>
    </source>
</reference>
<dbReference type="Proteomes" id="UP001234297">
    <property type="component" value="Chromosome 3"/>
</dbReference>
<evidence type="ECO:0000313" key="1">
    <source>
        <dbReference type="EMBL" id="KAJ8638745.1"/>
    </source>
</evidence>